<proteinExistence type="predicted"/>
<evidence type="ECO:0000256" key="1">
    <source>
        <dbReference type="SAM" id="MobiDB-lite"/>
    </source>
</evidence>
<feature type="region of interest" description="Disordered" evidence="1">
    <location>
        <begin position="102"/>
        <end position="122"/>
    </location>
</feature>
<evidence type="ECO:0000313" key="3">
    <source>
        <dbReference type="Proteomes" id="UP001491310"/>
    </source>
</evidence>
<evidence type="ECO:0000313" key="2">
    <source>
        <dbReference type="EMBL" id="KAK9908755.1"/>
    </source>
</evidence>
<feature type="region of interest" description="Disordered" evidence="1">
    <location>
        <begin position="1"/>
        <end position="68"/>
    </location>
</feature>
<sequence length="134" mass="14311">MRERREAAAGFRAKESGSLFRAGSAAAAQQKVERALTTDSTQDQLDKASGSISRPEDSTNDLASPLSPTAQQAAITVVDDKIEVRVDSKSLVSRLLPKIKTRTKSGNSDVKSRSNVQEASHGRNKISMCCFGGS</sequence>
<protein>
    <submittedName>
        <fullName evidence="2">Uncharacterized protein</fullName>
    </submittedName>
</protein>
<reference evidence="2 3" key="1">
    <citation type="journal article" date="2024" name="Nat. Commun.">
        <title>Phylogenomics reveals the evolutionary origins of lichenization in chlorophyte algae.</title>
        <authorList>
            <person name="Puginier C."/>
            <person name="Libourel C."/>
            <person name="Otte J."/>
            <person name="Skaloud P."/>
            <person name="Haon M."/>
            <person name="Grisel S."/>
            <person name="Petersen M."/>
            <person name="Berrin J.G."/>
            <person name="Delaux P.M."/>
            <person name="Dal Grande F."/>
            <person name="Keller J."/>
        </authorList>
    </citation>
    <scope>NUCLEOTIDE SEQUENCE [LARGE SCALE GENOMIC DNA]</scope>
    <source>
        <strain evidence="2 3">SAG 216-7</strain>
    </source>
</reference>
<dbReference type="EMBL" id="JALJOT010000007">
    <property type="protein sequence ID" value="KAK9908755.1"/>
    <property type="molecule type" value="Genomic_DNA"/>
</dbReference>
<comment type="caution">
    <text evidence="2">The sequence shown here is derived from an EMBL/GenBank/DDBJ whole genome shotgun (WGS) entry which is preliminary data.</text>
</comment>
<feature type="compositionally biased region" description="Polar residues" evidence="1">
    <location>
        <begin position="104"/>
        <end position="118"/>
    </location>
</feature>
<accession>A0ABR2YPM8</accession>
<name>A0ABR2YPM8_9CHLO</name>
<organism evidence="2 3">
    <name type="scientific">Coccomyxa subellipsoidea</name>
    <dbReference type="NCBI Taxonomy" id="248742"/>
    <lineage>
        <taxon>Eukaryota</taxon>
        <taxon>Viridiplantae</taxon>
        <taxon>Chlorophyta</taxon>
        <taxon>core chlorophytes</taxon>
        <taxon>Trebouxiophyceae</taxon>
        <taxon>Trebouxiophyceae incertae sedis</taxon>
        <taxon>Coccomyxaceae</taxon>
        <taxon>Coccomyxa</taxon>
    </lineage>
</organism>
<dbReference type="Proteomes" id="UP001491310">
    <property type="component" value="Unassembled WGS sequence"/>
</dbReference>
<gene>
    <name evidence="2" type="ORF">WJX75_002382</name>
</gene>
<feature type="compositionally biased region" description="Basic and acidic residues" evidence="1">
    <location>
        <begin position="1"/>
        <end position="15"/>
    </location>
</feature>
<keyword evidence="3" id="KW-1185">Reference proteome</keyword>